<feature type="transmembrane region" description="Helical" evidence="5">
    <location>
        <begin position="135"/>
        <end position="157"/>
    </location>
</feature>
<protein>
    <recommendedName>
        <fullName evidence="8">Sphingoid long-chain base transporter RSB1</fullName>
    </recommendedName>
</protein>
<feature type="transmembrane region" description="Helical" evidence="5">
    <location>
        <begin position="70"/>
        <end position="93"/>
    </location>
</feature>
<dbReference type="EMBL" id="JAPDRK010000012">
    <property type="protein sequence ID" value="KAJ9607399.1"/>
    <property type="molecule type" value="Genomic_DNA"/>
</dbReference>
<evidence type="ECO:0000256" key="4">
    <source>
        <dbReference type="ARBA" id="ARBA00023136"/>
    </source>
</evidence>
<evidence type="ECO:0000256" key="5">
    <source>
        <dbReference type="SAM" id="Phobius"/>
    </source>
</evidence>
<dbReference type="GO" id="GO:0000324">
    <property type="term" value="C:fungal-type vacuole"/>
    <property type="evidence" value="ECO:0007669"/>
    <property type="project" value="TreeGrafter"/>
</dbReference>
<keyword evidence="7" id="KW-1185">Reference proteome</keyword>
<keyword evidence="3 5" id="KW-1133">Transmembrane helix</keyword>
<dbReference type="PANTHER" id="PTHR31465:SF9">
    <property type="entry name" value="SPHINGOID LONG-CHAIN BASE TRANSPORTER RSB1"/>
    <property type="match status" value="1"/>
</dbReference>
<dbReference type="InterPro" id="IPR007568">
    <property type="entry name" value="RTA1"/>
</dbReference>
<comment type="caution">
    <text evidence="6">The sequence shown here is derived from an EMBL/GenBank/DDBJ whole genome shotgun (WGS) entry which is preliminary data.</text>
</comment>
<evidence type="ECO:0000256" key="3">
    <source>
        <dbReference type="ARBA" id="ARBA00022989"/>
    </source>
</evidence>
<proteinExistence type="predicted"/>
<organism evidence="6 7">
    <name type="scientific">Cladophialophora chaetospira</name>
    <dbReference type="NCBI Taxonomy" id="386627"/>
    <lineage>
        <taxon>Eukaryota</taxon>
        <taxon>Fungi</taxon>
        <taxon>Dikarya</taxon>
        <taxon>Ascomycota</taxon>
        <taxon>Pezizomycotina</taxon>
        <taxon>Eurotiomycetes</taxon>
        <taxon>Chaetothyriomycetidae</taxon>
        <taxon>Chaetothyriales</taxon>
        <taxon>Herpotrichiellaceae</taxon>
        <taxon>Cladophialophora</taxon>
    </lineage>
</organism>
<dbReference type="Proteomes" id="UP001172673">
    <property type="component" value="Unassembled WGS sequence"/>
</dbReference>
<feature type="transmembrane region" description="Helical" evidence="5">
    <location>
        <begin position="43"/>
        <end position="63"/>
    </location>
</feature>
<evidence type="ECO:0000313" key="7">
    <source>
        <dbReference type="Proteomes" id="UP001172673"/>
    </source>
</evidence>
<reference evidence="6" key="1">
    <citation type="submission" date="2022-10" db="EMBL/GenBank/DDBJ databases">
        <title>Culturing micro-colonial fungi from biological soil crusts in the Mojave desert and describing Neophaeococcomyces mojavensis, and introducing the new genera and species Taxawa tesnikishii.</title>
        <authorList>
            <person name="Kurbessoian T."/>
            <person name="Stajich J.E."/>
        </authorList>
    </citation>
    <scope>NUCLEOTIDE SEQUENCE</scope>
    <source>
        <strain evidence="6">TK_41</strain>
    </source>
</reference>
<accession>A0AA38X5Y2</accession>
<evidence type="ECO:0000256" key="1">
    <source>
        <dbReference type="ARBA" id="ARBA00004141"/>
    </source>
</evidence>
<evidence type="ECO:0000256" key="2">
    <source>
        <dbReference type="ARBA" id="ARBA00022692"/>
    </source>
</evidence>
<keyword evidence="4 5" id="KW-0472">Membrane</keyword>
<evidence type="ECO:0000313" key="6">
    <source>
        <dbReference type="EMBL" id="KAJ9607399.1"/>
    </source>
</evidence>
<dbReference type="PANTHER" id="PTHR31465">
    <property type="entry name" value="PROTEIN RTA1-RELATED"/>
    <property type="match status" value="1"/>
</dbReference>
<feature type="transmembrane region" description="Helical" evidence="5">
    <location>
        <begin position="210"/>
        <end position="230"/>
    </location>
</feature>
<dbReference type="Pfam" id="PF04479">
    <property type="entry name" value="RTA1"/>
    <property type="match status" value="1"/>
</dbReference>
<sequence>MSDGQPRYISPNGTVYIAGGKEANCTLAVCPVEYSVYGYRPSIAASTILIGLYALCMLIQMYLGRRYKAWGYMSAILLGCIDEILGYVGRILLWQNPWNNAGFIMQIDFLQLNTRLIYGSVVYVSIESSRLRPNWFYYIFIPCDIVSLILQAAGGALSSTSNGSSDVGVNVALAGLGFQVFTLAVFSGLVVDYAHGSRSVWSRVALPRRFLIFIISASLATILIFVRCCYRLYELNGGYSRDSKALRDENLFIGLESV</sequence>
<feature type="transmembrane region" description="Helical" evidence="5">
    <location>
        <begin position="169"/>
        <end position="190"/>
    </location>
</feature>
<comment type="subcellular location">
    <subcellularLocation>
        <location evidence="1">Membrane</location>
        <topology evidence="1">Multi-pass membrane protein</topology>
    </subcellularLocation>
</comment>
<gene>
    <name evidence="6" type="ORF">H2200_008472</name>
</gene>
<dbReference type="GO" id="GO:0005886">
    <property type="term" value="C:plasma membrane"/>
    <property type="evidence" value="ECO:0007669"/>
    <property type="project" value="TreeGrafter"/>
</dbReference>
<name>A0AA38X5Y2_9EURO</name>
<dbReference type="AlphaFoldDB" id="A0AA38X5Y2"/>
<keyword evidence="2 5" id="KW-0812">Transmembrane</keyword>
<evidence type="ECO:0008006" key="8">
    <source>
        <dbReference type="Google" id="ProtNLM"/>
    </source>
</evidence>